<dbReference type="SMART" id="SM00636">
    <property type="entry name" value="Glyco_18"/>
    <property type="match status" value="1"/>
</dbReference>
<feature type="region of interest" description="Disordered" evidence="5">
    <location>
        <begin position="510"/>
        <end position="561"/>
    </location>
</feature>
<dbReference type="SUPFAM" id="SSF54556">
    <property type="entry name" value="Chitinase insertion domain"/>
    <property type="match status" value="1"/>
</dbReference>
<keyword evidence="2" id="KW-0624">Polysaccharide degradation</keyword>
<dbReference type="Gene3D" id="3.20.20.190">
    <property type="entry name" value="Phosphatidylinositol (PI) phosphodiesterase"/>
    <property type="match status" value="1"/>
</dbReference>
<evidence type="ECO:0000256" key="1">
    <source>
        <dbReference type="ARBA" id="ARBA00022801"/>
    </source>
</evidence>
<protein>
    <submittedName>
        <fullName evidence="7">Chitinase</fullName>
    </submittedName>
</protein>
<accession>D5SL39</accession>
<proteinExistence type="predicted"/>
<dbReference type="Gene3D" id="2.80.10.50">
    <property type="match status" value="2"/>
</dbReference>
<evidence type="ECO:0000313" key="8">
    <source>
        <dbReference type="Proteomes" id="UP000002357"/>
    </source>
</evidence>
<dbReference type="OrthoDB" id="3882626at2"/>
<dbReference type="Pfam" id="PF26178">
    <property type="entry name" value="PI-PLC_cat"/>
    <property type="match status" value="1"/>
</dbReference>
<keyword evidence="2" id="KW-0119">Carbohydrate metabolism</keyword>
<dbReference type="SUPFAM" id="SSF51055">
    <property type="entry name" value="Carbohydrate binding domain"/>
    <property type="match status" value="1"/>
</dbReference>
<dbReference type="PROSITE" id="PS50231">
    <property type="entry name" value="RICIN_B_LECTIN"/>
    <property type="match status" value="1"/>
</dbReference>
<dbReference type="InterPro" id="IPR017946">
    <property type="entry name" value="PLC-like_Pdiesterase_TIM-brl"/>
</dbReference>
<dbReference type="PANTHER" id="PTHR11177:SF308">
    <property type="entry name" value="CHITINASE A"/>
    <property type="match status" value="1"/>
</dbReference>
<dbReference type="PROSITE" id="PS01095">
    <property type="entry name" value="GH18_1"/>
    <property type="match status" value="1"/>
</dbReference>
<keyword evidence="1 4" id="KW-0378">Hydrolase</keyword>
<dbReference type="InterPro" id="IPR001579">
    <property type="entry name" value="Glyco_hydro_18_chit_AS"/>
</dbReference>
<dbReference type="Pfam" id="PF00704">
    <property type="entry name" value="Glyco_hydro_18"/>
    <property type="match status" value="1"/>
</dbReference>
<dbReference type="InterPro" id="IPR011583">
    <property type="entry name" value="Chitinase_II/V-like_cat"/>
</dbReference>
<dbReference type="GO" id="GO:0008061">
    <property type="term" value="F:chitin binding"/>
    <property type="evidence" value="ECO:0007669"/>
    <property type="project" value="InterPro"/>
</dbReference>
<dbReference type="CDD" id="cd00161">
    <property type="entry name" value="beta-trefoil_Ricin-like"/>
    <property type="match status" value="1"/>
</dbReference>
<dbReference type="PROSITE" id="PS51910">
    <property type="entry name" value="GH18_2"/>
    <property type="match status" value="1"/>
</dbReference>
<feature type="region of interest" description="Disordered" evidence="5">
    <location>
        <begin position="1205"/>
        <end position="1229"/>
    </location>
</feature>
<evidence type="ECO:0000259" key="6">
    <source>
        <dbReference type="PROSITE" id="PS51910"/>
    </source>
</evidence>
<dbReference type="Gene3D" id="3.20.20.80">
    <property type="entry name" value="Glycosidases"/>
    <property type="match status" value="2"/>
</dbReference>
<dbReference type="CDD" id="cd06548">
    <property type="entry name" value="GH18_chitinase"/>
    <property type="match status" value="1"/>
</dbReference>
<dbReference type="Gene3D" id="2.10.10.20">
    <property type="entry name" value="Carbohydrate-binding module superfamily 5/12"/>
    <property type="match status" value="1"/>
</dbReference>
<geneLocation type="plasmid" evidence="7 8">
    <name>pSCL4</name>
</geneLocation>
<dbReference type="KEGG" id="sclf:BB341_29815"/>
<evidence type="ECO:0000256" key="5">
    <source>
        <dbReference type="SAM" id="MobiDB-lite"/>
    </source>
</evidence>
<keyword evidence="8" id="KW-1185">Reference proteome</keyword>
<dbReference type="GO" id="GO:0005576">
    <property type="term" value="C:extracellular region"/>
    <property type="evidence" value="ECO:0007669"/>
    <property type="project" value="InterPro"/>
</dbReference>
<dbReference type="InterPro" id="IPR001223">
    <property type="entry name" value="Glyco_hydro18_cat"/>
</dbReference>
<keyword evidence="7" id="KW-0614">Plasmid</keyword>
<dbReference type="InterPro" id="IPR050314">
    <property type="entry name" value="Glycosyl_Hydrlase_18"/>
</dbReference>
<dbReference type="PANTHER" id="PTHR11177">
    <property type="entry name" value="CHITINASE"/>
    <property type="match status" value="1"/>
</dbReference>
<keyword evidence="3 4" id="KW-0326">Glycosidase</keyword>
<dbReference type="eggNOG" id="COG3325">
    <property type="taxonomic scope" value="Bacteria"/>
</dbReference>
<evidence type="ECO:0000256" key="3">
    <source>
        <dbReference type="ARBA" id="ARBA00023295"/>
    </source>
</evidence>
<keyword evidence="2" id="KW-0146">Chitin degradation</keyword>
<evidence type="ECO:0000313" key="7">
    <source>
        <dbReference type="EMBL" id="EFG04632.2"/>
    </source>
</evidence>
<feature type="domain" description="GH18" evidence="6">
    <location>
        <begin position="589"/>
        <end position="1066"/>
    </location>
</feature>
<dbReference type="eggNOG" id="COG3979">
    <property type="taxonomic scope" value="Bacteria"/>
</dbReference>
<dbReference type="InterPro" id="IPR029070">
    <property type="entry name" value="Chitinase_insertion_sf"/>
</dbReference>
<evidence type="ECO:0000256" key="2">
    <source>
        <dbReference type="ARBA" id="ARBA00023024"/>
    </source>
</evidence>
<dbReference type="EMBL" id="CM000914">
    <property type="protein sequence ID" value="EFG04632.2"/>
    <property type="molecule type" value="Genomic_DNA"/>
</dbReference>
<dbReference type="GO" id="GO:0005975">
    <property type="term" value="P:carbohydrate metabolic process"/>
    <property type="evidence" value="ECO:0007669"/>
    <property type="project" value="InterPro"/>
</dbReference>
<sequence length="1428" mass="154361">MIDRATGRRRRHRLRGTLLAGVLVAEVGIVVTGGAATPAAATAPTATATATADGDRAPRRAASAAGIAASVPVSTPLYIQNVNNGGHIGVMSGNIDPGLPDVAVQAPQGDDKHQSWTLEPDGSGHRLRNTELPTQCLVHYGEAPAILGDCTGLGTVWDVQSLGGDRFRIKQPGTDRHLSTAGEISKSSKETPLAYASTDGNKEWIFTAVSWPRLPMPPEDRRTLEHMTFLTAHNSMINTEDGYDTLAPNQPHSMRRQLADGVRALMPDVNAGVVNGTIPLCHGGKCGGQIVPSNNFGSMLTTVKEFLDTNRKEIVTLFIEDVSMTDLTNDDYLRHGFDQAPGARDLLFVPDDTVVPAELKQGWNVQDNGWPLLKDMIAKNKRLLIFSGQEKRQEIGFMADQRWRVENHWQMGLGLGDADWSCFSRWGGRPLSTGTSGQTGRFKPLFVMNHFRQVPMAPTYTNDNRKLRQRAESVCTTAARRKPNFVAVDQYRDGDLFPQIQAMNEYWYRGGEGAGQEPGPGPGPQPGPGSAGDPVDTGTDHRGPKPAVSGPHSACRPDGMAATPGVTARYCDVYGTDGREWLGGNGQDRRVVGYFHSGRHGKDGKPRYLVKNIPWTKVTHINYAFARIEGDRISVGDEQSPDNPATGMTWPGVRGAEMDESLPYRGHFNQLAVYKRKHPQVKPLIAVGGWSDSKGFYAMTTNADGTVNQAGINTFADSVTAFLGRYGAAFDGVDIDHEYPTALPDSGNPDDWALANPRRKGLQAGYNALMKTLREKLDRAGAERGRYYLLTSAASASGHLVRGYDGGQALAHQDFVNVMAYDLHGSWNQFVGPQAPLYDDGKDGELAAAGVYDSAKNPEYDRTGYFNVDWAYHYYRGALQPGRINLGLPLYTRGWRDVRGGTNGLWGTAPLTDQGQCQPGTGTRTPCGNGAVGIDNVWHDTSRGREVAAGVNPLWHARNLQDGITPGYLTSYGLDPARPENRLTGTYQRHYSGELEAAWLWNPEKKVFLTTEDERSVNAKVQYVKDRGIGGVMMWELSGDYTRGADGQYVMGYDTTTRIADGLRGAGAYRGERAGATPLPGQVLDVSAEFTGYPTAEADLWPQQPKLRITNNSTRPLPSGTELSFDIPTSAPPLLKDDAWQDMKDAVQPGRSGPNTGGLKADFHRVTIKLGHCESIAPGKSREIGVKYFLPLTGPANFTLKTGGTTYGLTQDRRRGTTTVEPPATGGGPACQAEAWDAARTYNPAWAPFALWRTQGGWKIQDPGSSLVVDHPGTWATTHLIGSQDGNANQVWNIVPDGSTGRFRIITASGGRQQCLGADGRLAEASVRSCDGGAAQSWSFTDERGAPVAGIPADGRPHGLLAASGHVLEPRNSGGTVRTKLVAGDPEGATRTVVSYGGFYWKAKFWTKGNRPDAADPKNAWSRLGPVA</sequence>
<dbReference type="GO" id="GO:0030246">
    <property type="term" value="F:carbohydrate binding"/>
    <property type="evidence" value="ECO:0007669"/>
    <property type="project" value="InterPro"/>
</dbReference>
<dbReference type="GO" id="GO:0006032">
    <property type="term" value="P:chitin catabolic process"/>
    <property type="evidence" value="ECO:0007669"/>
    <property type="project" value="UniProtKB-KW"/>
</dbReference>
<dbReference type="InterPro" id="IPR036573">
    <property type="entry name" value="CBM_sf_5/12"/>
</dbReference>
<dbReference type="GO" id="GO:0004553">
    <property type="term" value="F:hydrolase activity, hydrolyzing O-glycosyl compounds"/>
    <property type="evidence" value="ECO:0007669"/>
    <property type="project" value="InterPro"/>
</dbReference>
<gene>
    <name evidence="7" type="ORF">SCLAV_p1146</name>
</gene>
<name>D5SL39_STRCL</name>
<dbReference type="CDD" id="cd12215">
    <property type="entry name" value="ChiC_BD"/>
    <property type="match status" value="1"/>
</dbReference>
<dbReference type="SUPFAM" id="SSF51695">
    <property type="entry name" value="PLC-like phosphodiesterases"/>
    <property type="match status" value="1"/>
</dbReference>
<dbReference type="Pfam" id="PF06483">
    <property type="entry name" value="ChiC"/>
    <property type="match status" value="1"/>
</dbReference>
<dbReference type="GeneID" id="93734226"/>
<dbReference type="PROSITE" id="PS50007">
    <property type="entry name" value="PIPLC_X_DOMAIN"/>
    <property type="match status" value="1"/>
</dbReference>
<dbReference type="InterPro" id="IPR035992">
    <property type="entry name" value="Ricin_B-like_lectins"/>
</dbReference>
<dbReference type="GO" id="GO:0008081">
    <property type="term" value="F:phosphoric diester hydrolase activity"/>
    <property type="evidence" value="ECO:0007669"/>
    <property type="project" value="InterPro"/>
</dbReference>
<dbReference type="SUPFAM" id="SSF51445">
    <property type="entry name" value="(Trans)glycosidases"/>
    <property type="match status" value="1"/>
</dbReference>
<dbReference type="Proteomes" id="UP000002357">
    <property type="component" value="Plasmid pSCL4"/>
</dbReference>
<reference evidence="7 8" key="1">
    <citation type="journal article" date="2010" name="Genome Biol. Evol.">
        <title>The sequence of a 1.8-mb bacterial linear plasmid reveals a rich evolutionary reservoir of secondary metabolic pathways.</title>
        <authorList>
            <person name="Medema M.H."/>
            <person name="Trefzer A."/>
            <person name="Kovalchuk A."/>
            <person name="van den Berg M."/>
            <person name="Mueller U."/>
            <person name="Heijne W."/>
            <person name="Wu L."/>
            <person name="Alam M.T."/>
            <person name="Ronning C.M."/>
            <person name="Nierman W.C."/>
            <person name="Bovenberg R.A.L."/>
            <person name="Breitling R."/>
            <person name="Takano E."/>
        </authorList>
    </citation>
    <scope>NUCLEOTIDE SEQUENCE [LARGE SCALE GENOMIC DNA]</scope>
    <source>
        <strain evidence="8">ATCC 27064 / DSM 738 / JCM 4710 / NBRC 13307 / NCIMB 12785 / NRRL 3585 / VKM Ac-602</strain>
        <plasmid evidence="7">pSCL4</plasmid>
    </source>
</reference>
<dbReference type="RefSeq" id="WP_003963492.1">
    <property type="nucleotide sequence ID" value="NZ_CM000914.1"/>
</dbReference>
<evidence type="ECO:0000256" key="4">
    <source>
        <dbReference type="RuleBase" id="RU000489"/>
    </source>
</evidence>
<dbReference type="GO" id="GO:0006629">
    <property type="term" value="P:lipid metabolic process"/>
    <property type="evidence" value="ECO:0007669"/>
    <property type="project" value="InterPro"/>
</dbReference>
<dbReference type="InterPro" id="IPR009470">
    <property type="entry name" value="Chi_C"/>
</dbReference>
<organism evidence="7 8">
    <name type="scientific">Streptomyces clavuligerus</name>
    <dbReference type="NCBI Taxonomy" id="1901"/>
    <lineage>
        <taxon>Bacteria</taxon>
        <taxon>Bacillati</taxon>
        <taxon>Actinomycetota</taxon>
        <taxon>Actinomycetes</taxon>
        <taxon>Kitasatosporales</taxon>
        <taxon>Streptomycetaceae</taxon>
        <taxon>Streptomyces</taxon>
    </lineage>
</organism>
<dbReference type="InterPro" id="IPR017853">
    <property type="entry name" value="GH"/>
</dbReference>
<dbReference type="SUPFAM" id="SSF50370">
    <property type="entry name" value="Ricin B-like lectins"/>
    <property type="match status" value="2"/>
</dbReference>